<feature type="domain" description="Mitochondrial escape protein 2 C-terminal" evidence="12">
    <location>
        <begin position="7"/>
        <end position="467"/>
    </location>
</feature>
<keyword evidence="7 10" id="KW-0496">Mitochondrion</keyword>
<evidence type="ECO:0000256" key="3">
    <source>
        <dbReference type="ARBA" id="ARBA00020222"/>
    </source>
</evidence>
<evidence type="ECO:0000256" key="9">
    <source>
        <dbReference type="ARBA" id="ARBA00025276"/>
    </source>
</evidence>
<evidence type="ECO:0000256" key="1">
    <source>
        <dbReference type="ARBA" id="ARBA00004434"/>
    </source>
</evidence>
<keyword evidence="10" id="KW-0507">mRNA processing</keyword>
<dbReference type="GO" id="GO:0006397">
    <property type="term" value="P:mRNA processing"/>
    <property type="evidence" value="ECO:0007669"/>
    <property type="project" value="UniProtKB-UniRule"/>
</dbReference>
<keyword evidence="14" id="KW-1185">Reference proteome</keyword>
<keyword evidence="10" id="KW-0694">RNA-binding</keyword>
<evidence type="ECO:0000313" key="13">
    <source>
        <dbReference type="EMBL" id="THH22364.1"/>
    </source>
</evidence>
<proteinExistence type="inferred from homology"/>
<gene>
    <name evidence="13" type="ORF">EUX98_g8222</name>
</gene>
<feature type="compositionally biased region" description="Basic and acidic residues" evidence="11">
    <location>
        <begin position="186"/>
        <end position="195"/>
    </location>
</feature>
<protein>
    <recommendedName>
        <fullName evidence="3 10">Mitochondrial escape protein 2</fullName>
    </recommendedName>
</protein>
<evidence type="ECO:0000256" key="7">
    <source>
        <dbReference type="ARBA" id="ARBA00023128"/>
    </source>
</evidence>
<dbReference type="GO" id="GO:0003723">
    <property type="term" value="F:RNA binding"/>
    <property type="evidence" value="ECO:0007669"/>
    <property type="project" value="UniProtKB-UniRule"/>
</dbReference>
<sequence length="518" mass="57705">MIFLSLKLTRYRKTLIIDVRELTKANSDMRLVSGLAMQTGYWPVFSFLNSVNNLIDLASMGLIGQKTGFSSSLSDQLKQILEVVGTGLRGVNMSYRKRHERQLQELRVAELQKQYEARVQRRIDEGIWHDGRLDCIAGNGVMSELGIGDEMFSEQMDAVVVKVDGSASSEKAEWKDNGEAGSPNPEEAKRKQRSAEDLQAIEAMPVVVLRNFETKGGAEQREVLMNVLSQWAATLAENQIAHVIVVSDNRENSKLLARALPSKPLNLVALSDADNASALSFVKQKLHDVDVDVEFTKQQVSYVERLGGRASDLESLVHKVRSGQKVEDAVEDIVYRGVSELRKNAFGDDAEDAKNLPWTRDQAWILMKLLANKSEVPYHDVLMDYPFKGDESPLRSMEHAELISIVTHNGRPSSIRPGKPVYKFVFERLVKDPVFQATQDISYNLKLIAAADATIKACEQELLVLKDVEAGTSGIWGSRTAVTQRVEYLLKNMRTAGTKIEGLEKQNAAFKKVLAKGG</sequence>
<evidence type="ECO:0000256" key="6">
    <source>
        <dbReference type="ARBA" id="ARBA00022989"/>
    </source>
</evidence>
<dbReference type="Pfam" id="PF10443">
    <property type="entry name" value="RNA12"/>
    <property type="match status" value="1"/>
</dbReference>
<evidence type="ECO:0000256" key="4">
    <source>
        <dbReference type="ARBA" id="ARBA00022692"/>
    </source>
</evidence>
<dbReference type="GO" id="GO:0005743">
    <property type="term" value="C:mitochondrial inner membrane"/>
    <property type="evidence" value="ECO:0007669"/>
    <property type="project" value="UniProtKB-SubCell"/>
</dbReference>
<dbReference type="Proteomes" id="UP000308730">
    <property type="component" value="Unassembled WGS sequence"/>
</dbReference>
<keyword evidence="5 10" id="KW-0999">Mitochondrion inner membrane</keyword>
<keyword evidence="6" id="KW-1133">Transmembrane helix</keyword>
<organism evidence="13 14">
    <name type="scientific">Antrodiella citrinella</name>
    <dbReference type="NCBI Taxonomy" id="2447956"/>
    <lineage>
        <taxon>Eukaryota</taxon>
        <taxon>Fungi</taxon>
        <taxon>Dikarya</taxon>
        <taxon>Basidiomycota</taxon>
        <taxon>Agaricomycotina</taxon>
        <taxon>Agaricomycetes</taxon>
        <taxon>Polyporales</taxon>
        <taxon>Steccherinaceae</taxon>
        <taxon>Antrodiella</taxon>
    </lineage>
</organism>
<evidence type="ECO:0000259" key="12">
    <source>
        <dbReference type="Pfam" id="PF10443"/>
    </source>
</evidence>
<reference evidence="13 14" key="1">
    <citation type="submission" date="2019-02" db="EMBL/GenBank/DDBJ databases">
        <title>Genome sequencing of the rare red list fungi Antrodiella citrinella (Flaviporus citrinellus).</title>
        <authorList>
            <person name="Buettner E."/>
            <person name="Kellner H."/>
        </authorList>
    </citation>
    <scope>NUCLEOTIDE SEQUENCE [LARGE SCALE GENOMIC DNA]</scope>
    <source>
        <strain evidence="13 14">DSM 108506</strain>
    </source>
</reference>
<evidence type="ECO:0000256" key="5">
    <source>
        <dbReference type="ARBA" id="ARBA00022792"/>
    </source>
</evidence>
<dbReference type="PANTHER" id="PTHR32198">
    <property type="entry name" value="MITOCHONDRIAL ESCAPE PROTEIN 2"/>
    <property type="match status" value="1"/>
</dbReference>
<dbReference type="PANTHER" id="PTHR32198:SF2">
    <property type="entry name" value="MITOCHONDRIAL ESCAPE PROTEIN 2"/>
    <property type="match status" value="1"/>
</dbReference>
<feature type="region of interest" description="Disordered" evidence="11">
    <location>
        <begin position="169"/>
        <end position="195"/>
    </location>
</feature>
<dbReference type="OrthoDB" id="10267654at2759"/>
<evidence type="ECO:0000256" key="8">
    <source>
        <dbReference type="ARBA" id="ARBA00023136"/>
    </source>
</evidence>
<name>A0A4S4MAA8_9APHY</name>
<comment type="subcellular location">
    <subcellularLocation>
        <location evidence="1 10">Mitochondrion inner membrane</location>
        <topology evidence="1 10">Single-pass membrane protein</topology>
    </subcellularLocation>
</comment>
<evidence type="ECO:0000256" key="10">
    <source>
        <dbReference type="RuleBase" id="RU367108"/>
    </source>
</evidence>
<comment type="similarity">
    <text evidence="2 10">Belongs to the YME2 family.</text>
</comment>
<dbReference type="AlphaFoldDB" id="A0A4S4MAA8"/>
<keyword evidence="8" id="KW-0472">Membrane</keyword>
<evidence type="ECO:0000256" key="11">
    <source>
        <dbReference type="SAM" id="MobiDB-lite"/>
    </source>
</evidence>
<dbReference type="InterPro" id="IPR039627">
    <property type="entry name" value="Yme2_C"/>
</dbReference>
<accession>A0A4S4MAA8</accession>
<evidence type="ECO:0000256" key="2">
    <source>
        <dbReference type="ARBA" id="ARBA00010320"/>
    </source>
</evidence>
<dbReference type="EMBL" id="SGPM01000420">
    <property type="protein sequence ID" value="THH22364.1"/>
    <property type="molecule type" value="Genomic_DNA"/>
</dbReference>
<comment type="function">
    <text evidence="9 10">Plays a role in maintaining the mitochondrial genome and in controlling the mtDNA escape. Involved in the regulation of mtDNA nucleotide structure and number. May have a dispensable role in early maturation of pre-rRNA.</text>
</comment>
<comment type="caution">
    <text evidence="13">The sequence shown here is derived from an EMBL/GenBank/DDBJ whole genome shotgun (WGS) entry which is preliminary data.</text>
</comment>
<evidence type="ECO:0000313" key="14">
    <source>
        <dbReference type="Proteomes" id="UP000308730"/>
    </source>
</evidence>
<keyword evidence="4" id="KW-0812">Transmembrane</keyword>
<dbReference type="InterPro" id="IPR018850">
    <property type="entry name" value="Mt_escape_2_C"/>
</dbReference>